<protein>
    <submittedName>
        <fullName evidence="1">Cytochrome C</fullName>
    </submittedName>
</protein>
<sequence length="475" mass="51519">MNRRPPPSVIGFLARSRTAASRTVEQGLSMPMSQPTARRTAARTASLTSLLCVSGPLLLASTQAQAIPSFARQTGSSCADCHVGSYGPSLTPYGMRFKLGGFTDTDGDGTKIPVSGQLTWSRNNPNRGDSTSRLREADLYLGGRLSDNIGGYSKIRSNNSGNATFDTRLDDVDLRFVSKPFQMAGKDTMIGVSVNNNPGISDPVHVLPNASTLTPASNGGASTMLSSSALSNRVIGASVYGLYERNWYGEVGSYSALSPSAQDRLGWPVNGDPGKLSDTGYARLAYMKDMKRQFFSVGLTALNTRRQPLRVGPSDDLTDFGYDLTYQFLGTREHVLSLAYVNIYERRKYGSPLMPTDPTMPALDRGSVRDQTISMNYAFKQSYGVLAAHMINTGSFDAARYSPVGIPDTTSNLILLYWTPFGKEGTYTSIANLRVSAGWFRFDKFNGSTSNVFRGPPITNPRDLDSFTLSVNLAF</sequence>
<evidence type="ECO:0000313" key="2">
    <source>
        <dbReference type="Proteomes" id="UP000006735"/>
    </source>
</evidence>
<reference evidence="1 2" key="1">
    <citation type="journal article" date="2005" name="Nucleic Acids Res.">
        <title>The genome sequence of Xanthomonas oryzae pathovar oryzae KACC10331, the bacterial blight pathogen of rice.</title>
        <authorList>
            <person name="Lee B.M."/>
            <person name="Park Y.J."/>
            <person name="Park D.S."/>
            <person name="Kang H.W."/>
            <person name="Kim J.G."/>
            <person name="Song E.S."/>
            <person name="Park I.C."/>
            <person name="Yoon U.H."/>
            <person name="Hahn J.H."/>
            <person name="Koo B.S."/>
            <person name="Lee G.B."/>
            <person name="Kim H."/>
            <person name="Park H.S."/>
            <person name="Yoon K.O."/>
            <person name="Kim J.H."/>
            <person name="Jung C.H."/>
            <person name="Koh N.H."/>
            <person name="Seo J.S."/>
            <person name="Go S.J."/>
        </authorList>
    </citation>
    <scope>NUCLEOTIDE SEQUENCE [LARGE SCALE GENOMIC DNA]</scope>
    <source>
        <strain evidence="2">KACC10331 / KXO85</strain>
    </source>
</reference>
<dbReference type="KEGG" id="xoo:XOO3000"/>
<accession>Q5GYG7</accession>
<dbReference type="EMBL" id="AE013598">
    <property type="protein sequence ID" value="AAW76254.1"/>
    <property type="molecule type" value="Genomic_DNA"/>
</dbReference>
<keyword evidence="2" id="KW-1185">Reference proteome</keyword>
<dbReference type="STRING" id="291331.XOO3000"/>
<evidence type="ECO:0000313" key="1">
    <source>
        <dbReference type="EMBL" id="AAW76254.1"/>
    </source>
</evidence>
<gene>
    <name evidence="1" type="ordered locus">XOO3000</name>
</gene>
<dbReference type="Proteomes" id="UP000006735">
    <property type="component" value="Chromosome"/>
</dbReference>
<name>Q5GYG7_XANOR</name>
<dbReference type="HOGENOM" id="CLU_049876_0_0_6"/>
<organism evidence="1 2">
    <name type="scientific">Xanthomonas oryzae pv. oryzae (strain KACC10331 / KXO85)</name>
    <dbReference type="NCBI Taxonomy" id="291331"/>
    <lineage>
        <taxon>Bacteria</taxon>
        <taxon>Pseudomonadati</taxon>
        <taxon>Pseudomonadota</taxon>
        <taxon>Gammaproteobacteria</taxon>
        <taxon>Lysobacterales</taxon>
        <taxon>Lysobacteraceae</taxon>
        <taxon>Xanthomonas</taxon>
    </lineage>
</organism>
<proteinExistence type="predicted"/>
<dbReference type="AlphaFoldDB" id="Q5GYG7"/>